<protein>
    <recommendedName>
        <fullName evidence="4">Catalase</fullName>
    </recommendedName>
</protein>
<dbReference type="OrthoDB" id="9812722at2"/>
<feature type="compositionally biased region" description="Polar residues" evidence="1">
    <location>
        <begin position="20"/>
        <end position="55"/>
    </location>
</feature>
<evidence type="ECO:0000313" key="2">
    <source>
        <dbReference type="EMBL" id="KFX70441.1"/>
    </source>
</evidence>
<dbReference type="AlphaFoldDB" id="A0A0A1YMZ6"/>
<dbReference type="InterPro" id="IPR021973">
    <property type="entry name" value="SprA-related"/>
</dbReference>
<evidence type="ECO:0008006" key="4">
    <source>
        <dbReference type="Google" id="ProtNLM"/>
    </source>
</evidence>
<gene>
    <name evidence="2" type="ORF">TMS3_0100415</name>
</gene>
<feature type="compositionally biased region" description="Basic and acidic residues" evidence="1">
    <location>
        <begin position="56"/>
        <end position="82"/>
    </location>
</feature>
<comment type="caution">
    <text evidence="2">The sequence shown here is derived from an EMBL/GenBank/DDBJ whole genome shotgun (WGS) entry which is preliminary data.</text>
</comment>
<dbReference type="EMBL" id="AWSQ01000001">
    <property type="protein sequence ID" value="KFX70441.1"/>
    <property type="molecule type" value="Genomic_DNA"/>
</dbReference>
<name>A0A0A1YMZ6_9PSED</name>
<proteinExistence type="predicted"/>
<sequence>MQIGGTSSYPLPAGVARPQQPVSANASPDVSQDLTRATQAPATPPSSLDGQQSPSAREEADKSADQPSRKNEQSPAQERSEQLEIAELASRDREVRAHEQAHAAVGGSHAGAPSYTYSRGPDGQRYAVGGEVSIDTGAVSNDPQATLSKMEVVVRAALAPAEPSAQDRSVAAQAQAQMAQARVELAEQQSREGDAARSGQTKTEPQEQEGSAKSSNLQPLPPAADLNIYRRVAGAPESGPQIDFVA</sequence>
<feature type="compositionally biased region" description="Low complexity" evidence="1">
    <location>
        <begin position="171"/>
        <end position="181"/>
    </location>
</feature>
<evidence type="ECO:0000256" key="1">
    <source>
        <dbReference type="SAM" id="MobiDB-lite"/>
    </source>
</evidence>
<dbReference type="eggNOG" id="COG3064">
    <property type="taxonomic scope" value="Bacteria"/>
</dbReference>
<feature type="compositionally biased region" description="Low complexity" evidence="1">
    <location>
        <begin position="102"/>
        <end position="112"/>
    </location>
</feature>
<dbReference type="Pfam" id="PF12118">
    <property type="entry name" value="SprA-related"/>
    <property type="match status" value="1"/>
</dbReference>
<reference evidence="2 3" key="1">
    <citation type="journal article" date="2014" name="Genome Announc.">
        <title>Draft Genome Sequence of Petroleum Oil-Degrading Marine Bacterium Pseudomonas taeanensis Strain MS-3, Isolated from a Crude Oil-Contaminated Seashore.</title>
        <authorList>
            <person name="Lee S.Y."/>
            <person name="Kim S.H."/>
            <person name="Lee D.G."/>
            <person name="Shin S."/>
            <person name="Yun S.H."/>
            <person name="Choi C.W."/>
            <person name="Chung Y.H."/>
            <person name="Choi J.S."/>
            <person name="Kahng H.Y."/>
            <person name="Kim S.I."/>
        </authorList>
    </citation>
    <scope>NUCLEOTIDE SEQUENCE [LARGE SCALE GENOMIC DNA]</scope>
    <source>
        <strain evidence="2 3">MS-3</strain>
    </source>
</reference>
<feature type="region of interest" description="Disordered" evidence="1">
    <location>
        <begin position="160"/>
        <end position="246"/>
    </location>
</feature>
<accession>A0A0A1YMZ6</accession>
<feature type="region of interest" description="Disordered" evidence="1">
    <location>
        <begin position="1"/>
        <end position="129"/>
    </location>
</feature>
<dbReference type="Proteomes" id="UP000030063">
    <property type="component" value="Unassembled WGS sequence"/>
</dbReference>
<dbReference type="RefSeq" id="WP_025163254.1">
    <property type="nucleotide sequence ID" value="NZ_AWSQ01000001.1"/>
</dbReference>
<organism evidence="2 3">
    <name type="scientific">Pseudomonas taeanensis MS-3</name>
    <dbReference type="NCBI Taxonomy" id="1395571"/>
    <lineage>
        <taxon>Bacteria</taxon>
        <taxon>Pseudomonadati</taxon>
        <taxon>Pseudomonadota</taxon>
        <taxon>Gammaproteobacteria</taxon>
        <taxon>Pseudomonadales</taxon>
        <taxon>Pseudomonadaceae</taxon>
        <taxon>Pseudomonas</taxon>
    </lineage>
</organism>
<dbReference type="STRING" id="1395571.TMS3_0100415"/>
<evidence type="ECO:0000313" key="3">
    <source>
        <dbReference type="Proteomes" id="UP000030063"/>
    </source>
</evidence>
<feature type="compositionally biased region" description="Basic and acidic residues" evidence="1">
    <location>
        <begin position="89"/>
        <end position="101"/>
    </location>
</feature>
<feature type="compositionally biased region" description="Polar residues" evidence="1">
    <location>
        <begin position="198"/>
        <end position="218"/>
    </location>
</feature>
<keyword evidence="3" id="KW-1185">Reference proteome</keyword>